<evidence type="ECO:0000313" key="2">
    <source>
        <dbReference type="Proteomes" id="UP000095447"/>
    </source>
</evidence>
<dbReference type="EMBL" id="CYZA01000006">
    <property type="protein sequence ID" value="CUN82556.1"/>
    <property type="molecule type" value="Genomic_DNA"/>
</dbReference>
<gene>
    <name evidence="1" type="ORF">ERS852395_01428</name>
</gene>
<accession>A0A174A4V7</accession>
<dbReference type="Proteomes" id="UP000095447">
    <property type="component" value="Unassembled WGS sequence"/>
</dbReference>
<sequence>MDKAWLEQKIKECESARPEIEKILRNKLHLDDKEFEKIMDCLESPCYTTAIQELNMVLIMKYVDDSTKTYEEYKELSELTGIEELFYKYTKKNWIDAYLDGEPMEFDGDIIITDPCYIMKEDDDWATCAYGEDMEALGITHYMTRDTLYGDWSCTTFDTDTKEAIGEFCADAGLVSVFLLDEVLKYNPEFDYHLKNKWMVTWIKDFKGTVKFVVKHIEGYYEEDTDYWKKGDYWEDYVLEVVGHGINKVTGKPINFVGKQTGL</sequence>
<dbReference type="RefSeq" id="WP_055053175.1">
    <property type="nucleotide sequence ID" value="NZ_CYZA01000006.1"/>
</dbReference>
<proteinExistence type="predicted"/>
<name>A0A174A4V7_9FIRM</name>
<dbReference type="AlphaFoldDB" id="A0A174A4V7"/>
<reference evidence="1 2" key="1">
    <citation type="submission" date="2015-09" db="EMBL/GenBank/DDBJ databases">
        <authorList>
            <consortium name="Pathogen Informatics"/>
        </authorList>
    </citation>
    <scope>NUCLEOTIDE SEQUENCE [LARGE SCALE GENOMIC DNA]</scope>
    <source>
        <strain evidence="1 2">2789STDY5608838</strain>
    </source>
</reference>
<organism evidence="1 2">
    <name type="scientific">Blautia obeum</name>
    <dbReference type="NCBI Taxonomy" id="40520"/>
    <lineage>
        <taxon>Bacteria</taxon>
        <taxon>Bacillati</taxon>
        <taxon>Bacillota</taxon>
        <taxon>Clostridia</taxon>
        <taxon>Lachnospirales</taxon>
        <taxon>Lachnospiraceae</taxon>
        <taxon>Blautia</taxon>
    </lineage>
</organism>
<protein>
    <submittedName>
        <fullName evidence="1">Uncharacterized protein</fullName>
    </submittedName>
</protein>
<evidence type="ECO:0000313" key="1">
    <source>
        <dbReference type="EMBL" id="CUN82556.1"/>
    </source>
</evidence>